<gene>
    <name evidence="2" type="ORF">HNQ64_004067</name>
</gene>
<reference evidence="2 3" key="1">
    <citation type="submission" date="2020-08" db="EMBL/GenBank/DDBJ databases">
        <title>Genomic Encyclopedia of Type Strains, Phase IV (KMG-IV): sequencing the most valuable type-strain genomes for metagenomic binning, comparative biology and taxonomic classification.</title>
        <authorList>
            <person name="Goeker M."/>
        </authorList>
    </citation>
    <scope>NUCLEOTIDE SEQUENCE [LARGE SCALE GENOMIC DNA]</scope>
    <source>
        <strain evidence="2 3">DSM 12251</strain>
    </source>
</reference>
<dbReference type="Proteomes" id="UP000534294">
    <property type="component" value="Unassembled WGS sequence"/>
</dbReference>
<accession>A0A7W7YP83</accession>
<evidence type="ECO:0000256" key="1">
    <source>
        <dbReference type="SAM" id="Phobius"/>
    </source>
</evidence>
<keyword evidence="1" id="KW-0472">Membrane</keyword>
<keyword evidence="1" id="KW-0812">Transmembrane</keyword>
<name>A0A7W7YP83_9BACT</name>
<comment type="caution">
    <text evidence="2">The sequence shown here is derived from an EMBL/GenBank/DDBJ whole genome shotgun (WGS) entry which is preliminary data.</text>
</comment>
<feature type="transmembrane region" description="Helical" evidence="1">
    <location>
        <begin position="17"/>
        <end position="36"/>
    </location>
</feature>
<evidence type="ECO:0000313" key="3">
    <source>
        <dbReference type="Proteomes" id="UP000534294"/>
    </source>
</evidence>
<proteinExistence type="predicted"/>
<dbReference type="AlphaFoldDB" id="A0A7W7YP83"/>
<dbReference type="RefSeq" id="WP_184211891.1">
    <property type="nucleotide sequence ID" value="NZ_JACHIF010000010.1"/>
</dbReference>
<keyword evidence="1" id="KW-1133">Transmembrane helix</keyword>
<organism evidence="2 3">
    <name type="scientific">Prosthecobacter dejongeii</name>
    <dbReference type="NCBI Taxonomy" id="48465"/>
    <lineage>
        <taxon>Bacteria</taxon>
        <taxon>Pseudomonadati</taxon>
        <taxon>Verrucomicrobiota</taxon>
        <taxon>Verrucomicrobiia</taxon>
        <taxon>Verrucomicrobiales</taxon>
        <taxon>Verrucomicrobiaceae</taxon>
        <taxon>Prosthecobacter</taxon>
    </lineage>
</organism>
<evidence type="ECO:0000313" key="2">
    <source>
        <dbReference type="EMBL" id="MBB5039789.1"/>
    </source>
</evidence>
<dbReference type="EMBL" id="JACHIF010000010">
    <property type="protein sequence ID" value="MBB5039789.1"/>
    <property type="molecule type" value="Genomic_DNA"/>
</dbReference>
<sequence length="196" mass="22180">MPQWEGKTSMLPSRNCLGWLMLVLVISSPLFVIFLYRDAEQSILQTKGMMKVTSVAIGHFRTEYNTFPISSKSEDKDVSLRSGGPLLAALMGNDKSLNPRGIQFVDLPFAKPERSGLIQEADQWRLVDRWGEMFYISLDTNYDNRLVNPAQQVPSKWFPWVKVPLPPAILNASSAIYSSGPDRDPTTWADNITSWR</sequence>
<keyword evidence="3" id="KW-1185">Reference proteome</keyword>
<protein>
    <submittedName>
        <fullName evidence="2">Uncharacterized protein</fullName>
    </submittedName>
</protein>